<protein>
    <submittedName>
        <fullName evidence="1">Uncharacterized protein</fullName>
    </submittedName>
</protein>
<gene>
    <name evidence="1" type="ORF">UFOVP166_51</name>
</gene>
<name>A0A6J7WHF9_9CAUD</name>
<evidence type="ECO:0000313" key="1">
    <source>
        <dbReference type="EMBL" id="CAB5187457.1"/>
    </source>
</evidence>
<organism evidence="1">
    <name type="scientific">uncultured Caudovirales phage</name>
    <dbReference type="NCBI Taxonomy" id="2100421"/>
    <lineage>
        <taxon>Viruses</taxon>
        <taxon>Duplodnaviria</taxon>
        <taxon>Heunggongvirae</taxon>
        <taxon>Uroviricota</taxon>
        <taxon>Caudoviricetes</taxon>
        <taxon>Peduoviridae</taxon>
        <taxon>Maltschvirus</taxon>
        <taxon>Maltschvirus maltsch</taxon>
    </lineage>
</organism>
<dbReference type="EMBL" id="LR798213">
    <property type="protein sequence ID" value="CAB5187457.1"/>
    <property type="molecule type" value="Genomic_DNA"/>
</dbReference>
<proteinExistence type="predicted"/>
<sequence>MSGIQQMLLGGGGDTEIVGVFYWSLAYDANYGFSVFGGTISDGKFAPCGGAQINSLYVGGLGTFSVQLNITGEFGNSGFEIMTITNATGGVTVLYRNDATFSSGGGGTNWSWPSATNGEFGANGTTATVVFS</sequence>
<accession>A0A6J7WHF9</accession>
<reference evidence="1" key="1">
    <citation type="submission" date="2020-05" db="EMBL/GenBank/DDBJ databases">
        <authorList>
            <person name="Chiriac C."/>
            <person name="Salcher M."/>
            <person name="Ghai R."/>
            <person name="Kavagutti S V."/>
        </authorList>
    </citation>
    <scope>NUCLEOTIDE SEQUENCE</scope>
</reference>